<dbReference type="CDD" id="cd06257">
    <property type="entry name" value="DnaJ"/>
    <property type="match status" value="1"/>
</dbReference>
<dbReference type="EMBL" id="JABFTP020000021">
    <property type="protein sequence ID" value="KAL3269972.1"/>
    <property type="molecule type" value="Genomic_DNA"/>
</dbReference>
<feature type="compositionally biased region" description="Low complexity" evidence="1">
    <location>
        <begin position="381"/>
        <end position="394"/>
    </location>
</feature>
<proteinExistence type="predicted"/>
<gene>
    <name evidence="4" type="ORF">HHI36_009027</name>
</gene>
<dbReference type="Pfam" id="PF00226">
    <property type="entry name" value="DnaJ"/>
    <property type="match status" value="1"/>
</dbReference>
<feature type="region of interest" description="Disordered" evidence="1">
    <location>
        <begin position="363"/>
        <end position="394"/>
    </location>
</feature>
<dbReference type="PANTHER" id="PTHR44665:SF1">
    <property type="entry name" value="DNAJ HOMOLOG SUBFAMILY C MEMBER 14"/>
    <property type="match status" value="1"/>
</dbReference>
<dbReference type="Gene3D" id="1.10.287.110">
    <property type="entry name" value="DnaJ domain"/>
    <property type="match status" value="1"/>
</dbReference>
<sequence length="796" mass="91369">MVHTIFPAMSDNERSNSNSAMDKIIGNVTAEMQNLDGQYVPLGYSTPPVSNIPQDSINWNQQNSFENHFNMHCNESQMFNLNQQFNQPYNFVQQPSTSSQHLYIPNNIYKNQSKSINNINYEMYQSMQGNISDIDMFDANYCILNNLQRSNLLGEPPIQSNHDSPPNASNHTQLIENLVGNWVIPNTTGTYSPFGNADAYKSNKNVFEQILPLDKIVNGQSKEDSQFNISDQPIDEKFQFMRDTRKPRMVAEVKPMRPTYSDILTKPVPQTTIKPAKSDIKDTKFKKESNKKNKSEKTLKVNIPLNRSSTNNDLNLKDVTFEKNQNIKNGDKNKNLKNGQLDRKWASLDNIAEPLNKDIRSKKKEEENINFSKTNLKKTKNNSNVSESEGSSVKNETYMISKNGSKKGNKSFSRLKNNDTSNGVERLPGKRNQRIKRKDNNSMIGFVKQKLKVYLREWWKIIFVFVLWLYQVISDICSLSLHISQDMAIFSWNWLCLKWISFITITISVLKQIRILTWIWEKVKKTEKSEEPTTSPFSQTGLKHNLTMPTTGEEAMKRLLACKGKDPYSILGVSPSCTDDDIKRYYKRQAVLVHPDKNQQPGAEEAFKILVHAFDMIGVPERRASYDRGVAESVQVEQAWSELTELLAQLQKKVEAAANTIRCSACGLRHKRIKIDRPIYAARNCVTCKIHHAAREGDIWAEAQCFGFLWHYYACMEGGVYDITDWASCQKESLKHIKSDSHHVQYRIALGKQSNQNRRTSTSPRTDRPDLENLLNSLYGQTDNPNIGKRKNKRTK</sequence>
<evidence type="ECO:0000313" key="4">
    <source>
        <dbReference type="EMBL" id="KAL3269972.1"/>
    </source>
</evidence>
<dbReference type="AlphaFoldDB" id="A0ABD2MUJ3"/>
<feature type="compositionally biased region" description="Polar residues" evidence="1">
    <location>
        <begin position="774"/>
        <end position="785"/>
    </location>
</feature>
<accession>A0ABD2MUJ3</accession>
<feature type="region of interest" description="Disordered" evidence="1">
    <location>
        <begin position="752"/>
        <end position="796"/>
    </location>
</feature>
<keyword evidence="2" id="KW-0472">Membrane</keyword>
<comment type="caution">
    <text evidence="4">The sequence shown here is derived from an EMBL/GenBank/DDBJ whole genome shotgun (WGS) entry which is preliminary data.</text>
</comment>
<organism evidence="4 5">
    <name type="scientific">Cryptolaemus montrouzieri</name>
    <dbReference type="NCBI Taxonomy" id="559131"/>
    <lineage>
        <taxon>Eukaryota</taxon>
        <taxon>Metazoa</taxon>
        <taxon>Ecdysozoa</taxon>
        <taxon>Arthropoda</taxon>
        <taxon>Hexapoda</taxon>
        <taxon>Insecta</taxon>
        <taxon>Pterygota</taxon>
        <taxon>Neoptera</taxon>
        <taxon>Endopterygota</taxon>
        <taxon>Coleoptera</taxon>
        <taxon>Polyphaga</taxon>
        <taxon>Cucujiformia</taxon>
        <taxon>Coccinelloidea</taxon>
        <taxon>Coccinellidae</taxon>
        <taxon>Scymninae</taxon>
        <taxon>Scymnini</taxon>
        <taxon>Cryptolaemus</taxon>
    </lineage>
</organism>
<dbReference type="PANTHER" id="PTHR44665">
    <property type="entry name" value="DNAJ HOMOLOG SUBFAMILY C MEMBER 14"/>
    <property type="match status" value="1"/>
</dbReference>
<dbReference type="Proteomes" id="UP001516400">
    <property type="component" value="Unassembled WGS sequence"/>
</dbReference>
<keyword evidence="5" id="KW-1185">Reference proteome</keyword>
<evidence type="ECO:0000259" key="3">
    <source>
        <dbReference type="PROSITE" id="PS50076"/>
    </source>
</evidence>
<dbReference type="PRINTS" id="PR00625">
    <property type="entry name" value="JDOMAIN"/>
</dbReference>
<dbReference type="InterPro" id="IPR036869">
    <property type="entry name" value="J_dom_sf"/>
</dbReference>
<evidence type="ECO:0000256" key="1">
    <source>
        <dbReference type="SAM" id="MobiDB-lite"/>
    </source>
</evidence>
<dbReference type="SUPFAM" id="SSF46565">
    <property type="entry name" value="Chaperone J-domain"/>
    <property type="match status" value="1"/>
</dbReference>
<dbReference type="InterPro" id="IPR052317">
    <property type="entry name" value="Viral_replicn-host_int_reg"/>
</dbReference>
<feature type="transmembrane region" description="Helical" evidence="2">
    <location>
        <begin position="489"/>
        <end position="510"/>
    </location>
</feature>
<dbReference type="PROSITE" id="PS50076">
    <property type="entry name" value="DNAJ_2"/>
    <property type="match status" value="1"/>
</dbReference>
<protein>
    <recommendedName>
        <fullName evidence="3">J domain-containing protein</fullName>
    </recommendedName>
</protein>
<evidence type="ECO:0000256" key="2">
    <source>
        <dbReference type="SAM" id="Phobius"/>
    </source>
</evidence>
<dbReference type="InterPro" id="IPR001623">
    <property type="entry name" value="DnaJ_domain"/>
</dbReference>
<feature type="transmembrane region" description="Helical" evidence="2">
    <location>
        <begin position="458"/>
        <end position="483"/>
    </location>
</feature>
<keyword evidence="2" id="KW-1133">Transmembrane helix</keyword>
<dbReference type="InterPro" id="IPR032843">
    <property type="entry name" value="Jiv"/>
</dbReference>
<evidence type="ECO:0000313" key="5">
    <source>
        <dbReference type="Proteomes" id="UP001516400"/>
    </source>
</evidence>
<name>A0ABD2MUJ3_9CUCU</name>
<feature type="domain" description="J" evidence="3">
    <location>
        <begin position="566"/>
        <end position="630"/>
    </location>
</feature>
<reference evidence="4 5" key="1">
    <citation type="journal article" date="2021" name="BMC Biol.">
        <title>Horizontally acquired antibacterial genes associated with adaptive radiation of ladybird beetles.</title>
        <authorList>
            <person name="Li H.S."/>
            <person name="Tang X.F."/>
            <person name="Huang Y.H."/>
            <person name="Xu Z.Y."/>
            <person name="Chen M.L."/>
            <person name="Du X.Y."/>
            <person name="Qiu B.Y."/>
            <person name="Chen P.T."/>
            <person name="Zhang W."/>
            <person name="Slipinski A."/>
            <person name="Escalona H.E."/>
            <person name="Waterhouse R.M."/>
            <person name="Zwick A."/>
            <person name="Pang H."/>
        </authorList>
    </citation>
    <scope>NUCLEOTIDE SEQUENCE [LARGE SCALE GENOMIC DNA]</scope>
    <source>
        <strain evidence="4">SYSU2018</strain>
    </source>
</reference>
<keyword evidence="2" id="KW-0812">Transmembrane</keyword>
<dbReference type="Pfam" id="PF14901">
    <property type="entry name" value="Jiv90"/>
    <property type="match status" value="1"/>
</dbReference>
<dbReference type="SMART" id="SM00271">
    <property type="entry name" value="DnaJ"/>
    <property type="match status" value="1"/>
</dbReference>